<sequence>MDFRDSNGDQNDKWHLRHGEYGLNEESSLDVWGDVSQNVDDLFHMLDEQTPIKDCSLDELSCQASDLYGTFSTEKGSTGAMMELIESSQIKRRRMLQFSLESDETIDSALMEEGLSENLDWDEQWNFNISEGNCVLNCGGLDEWLDDCLVDADANDTSCEDKEDMAVTSIGHAGASKADMMRDIQTEAEIVRAKPNGALVKVSKGKKTLVRASSKLSSSVAYPFALIKPTGGHGDLTLNEINQRIHAPPKSKLKHKVEEELGSYTTSAFSGKPVVGRTKIRTEGGRGSITIMRTRG</sequence>
<keyword evidence="2" id="KW-1185">Reference proteome</keyword>
<name>A0AAD6EL89_9POAL</name>
<dbReference type="GO" id="GO:0007140">
    <property type="term" value="P:male meiotic nuclear division"/>
    <property type="evidence" value="ECO:0007669"/>
    <property type="project" value="InterPro"/>
</dbReference>
<protein>
    <recommendedName>
        <fullName evidence="3">Protein XRI1</fullName>
    </recommendedName>
</protein>
<dbReference type="Proteomes" id="UP001210211">
    <property type="component" value="Unassembled WGS sequence"/>
</dbReference>
<gene>
    <name evidence="1" type="ORF">LUZ61_017726</name>
</gene>
<organism evidence="1 2">
    <name type="scientific">Rhynchospora tenuis</name>
    <dbReference type="NCBI Taxonomy" id="198213"/>
    <lineage>
        <taxon>Eukaryota</taxon>
        <taxon>Viridiplantae</taxon>
        <taxon>Streptophyta</taxon>
        <taxon>Embryophyta</taxon>
        <taxon>Tracheophyta</taxon>
        <taxon>Spermatophyta</taxon>
        <taxon>Magnoliopsida</taxon>
        <taxon>Liliopsida</taxon>
        <taxon>Poales</taxon>
        <taxon>Cyperaceae</taxon>
        <taxon>Cyperoideae</taxon>
        <taxon>Rhynchosporeae</taxon>
        <taxon>Rhynchospora</taxon>
    </lineage>
</organism>
<dbReference type="PANTHER" id="PTHR33385:SF4">
    <property type="entry name" value="PROTEIN XRI1"/>
    <property type="match status" value="1"/>
</dbReference>
<dbReference type="EMBL" id="JAMRDG010000002">
    <property type="protein sequence ID" value="KAJ3688562.1"/>
    <property type="molecule type" value="Genomic_DNA"/>
</dbReference>
<reference evidence="1 2" key="1">
    <citation type="journal article" date="2022" name="Cell">
        <title>Repeat-based holocentromeres influence genome architecture and karyotype evolution.</title>
        <authorList>
            <person name="Hofstatter P.G."/>
            <person name="Thangavel G."/>
            <person name="Lux T."/>
            <person name="Neumann P."/>
            <person name="Vondrak T."/>
            <person name="Novak P."/>
            <person name="Zhang M."/>
            <person name="Costa L."/>
            <person name="Castellani M."/>
            <person name="Scott A."/>
            <person name="Toegelov H."/>
            <person name="Fuchs J."/>
            <person name="Mata-Sucre Y."/>
            <person name="Dias Y."/>
            <person name="Vanzela A.L.L."/>
            <person name="Huettel B."/>
            <person name="Almeida C.C.S."/>
            <person name="Simkova H."/>
            <person name="Souza G."/>
            <person name="Pedrosa-Harand A."/>
            <person name="Macas J."/>
            <person name="Mayer K.F.X."/>
            <person name="Houben A."/>
            <person name="Marques A."/>
        </authorList>
    </citation>
    <scope>NUCLEOTIDE SEQUENCE [LARGE SCALE GENOMIC DNA]</scope>
    <source>
        <strain evidence="1">RhyTen1mFocal</strain>
    </source>
</reference>
<proteinExistence type="predicted"/>
<dbReference type="GO" id="GO:0007143">
    <property type="term" value="P:female meiotic nuclear division"/>
    <property type="evidence" value="ECO:0007669"/>
    <property type="project" value="InterPro"/>
</dbReference>
<dbReference type="AlphaFoldDB" id="A0AAD6EL89"/>
<evidence type="ECO:0000313" key="1">
    <source>
        <dbReference type="EMBL" id="KAJ3688562.1"/>
    </source>
</evidence>
<dbReference type="PANTHER" id="PTHR33385">
    <property type="entry name" value="PROTEIN XRI1"/>
    <property type="match status" value="1"/>
</dbReference>
<evidence type="ECO:0000313" key="2">
    <source>
        <dbReference type="Proteomes" id="UP001210211"/>
    </source>
</evidence>
<accession>A0AAD6EL89</accession>
<evidence type="ECO:0008006" key="3">
    <source>
        <dbReference type="Google" id="ProtNLM"/>
    </source>
</evidence>
<comment type="caution">
    <text evidence="1">The sequence shown here is derived from an EMBL/GenBank/DDBJ whole genome shotgun (WGS) entry which is preliminary data.</text>
</comment>
<dbReference type="InterPro" id="IPR039933">
    <property type="entry name" value="XRI1"/>
</dbReference>